<dbReference type="Pfam" id="PF13276">
    <property type="entry name" value="HTH_21"/>
    <property type="match status" value="1"/>
</dbReference>
<dbReference type="Gene3D" id="3.30.420.10">
    <property type="entry name" value="Ribonuclease H-like superfamily/Ribonuclease H"/>
    <property type="match status" value="1"/>
</dbReference>
<dbReference type="SUPFAM" id="SSF53098">
    <property type="entry name" value="Ribonuclease H-like"/>
    <property type="match status" value="1"/>
</dbReference>
<keyword evidence="4" id="KW-1185">Reference proteome</keyword>
<dbReference type="Pfam" id="PF13333">
    <property type="entry name" value="rve_2"/>
    <property type="match status" value="1"/>
</dbReference>
<dbReference type="Pfam" id="PF00665">
    <property type="entry name" value="rve"/>
    <property type="match status" value="1"/>
</dbReference>
<dbReference type="GO" id="GO:0006313">
    <property type="term" value="P:DNA transposition"/>
    <property type="evidence" value="ECO:0007669"/>
    <property type="project" value="InterPro"/>
</dbReference>
<dbReference type="PANTHER" id="PTHR46889">
    <property type="entry name" value="TRANSPOSASE INSF FOR INSERTION SEQUENCE IS3B-RELATED"/>
    <property type="match status" value="1"/>
</dbReference>
<evidence type="ECO:0000313" key="3">
    <source>
        <dbReference type="EMBL" id="KAB8125489.1"/>
    </source>
</evidence>
<dbReference type="RefSeq" id="WP_153407133.1">
    <property type="nucleotide sequence ID" value="NZ_ML762476.1"/>
</dbReference>
<sequence>MTKKARRTFSKEFKEQMVQLHVSGKPRSEIIREYELTPSSFDKWVRQYHDNGSFQEKDNCTPEQEELIKLRKENQKLAMENDIFKASRADHGTKVDVIRNNRHKYSVSAMCGVLQIARSTYYYEAKIRDDQEEELTDQIVDIFKKSRQNYGQRKIKVELKKLGWTVSRRRIGRIMKEQGLVSKYTVAQFKPSQSSCNESDVGNALNRAFDQDQELKVVVSDLTYVRVGQRWHYICVLVDLYNREIIGHSAGPHKSAALVQRAFASVPYNLHQLELFHTDRGSEFKNQLIDQALETFGIERSLSEKGTPYDNAVAEATFKTIKTEFVKGAYFTDQHELDLELFDYVNWFNHLRIHGSLDYLTPTEYKLINL</sequence>
<feature type="domain" description="Integrase catalytic" evidence="2">
    <location>
        <begin position="210"/>
        <end position="370"/>
    </location>
</feature>
<proteinExistence type="predicted"/>
<reference evidence="3 4" key="1">
    <citation type="submission" date="2019-10" db="EMBL/GenBank/DDBJ databases">
        <title>Gracilibacillus sp. nov. isolated from rice seeds.</title>
        <authorList>
            <person name="He S."/>
        </authorList>
    </citation>
    <scope>NUCLEOTIDE SEQUENCE [LARGE SCALE GENOMIC DNA]</scope>
    <source>
        <strain evidence="3 4">TD8</strain>
    </source>
</reference>
<protein>
    <submittedName>
        <fullName evidence="3">IS3 family transposase</fullName>
    </submittedName>
</protein>
<dbReference type="OrthoDB" id="9781005at2"/>
<dbReference type="InterPro" id="IPR012337">
    <property type="entry name" value="RNaseH-like_sf"/>
</dbReference>
<dbReference type="InterPro" id="IPR002514">
    <property type="entry name" value="Transposase_8"/>
</dbReference>
<evidence type="ECO:0000259" key="2">
    <source>
        <dbReference type="PROSITE" id="PS50994"/>
    </source>
</evidence>
<comment type="caution">
    <text evidence="3">The sequence shown here is derived from an EMBL/GenBank/DDBJ whole genome shotgun (WGS) entry which is preliminary data.</text>
</comment>
<dbReference type="EMBL" id="WEID01000147">
    <property type="protein sequence ID" value="KAB8125489.1"/>
    <property type="molecule type" value="Genomic_DNA"/>
</dbReference>
<name>A0A7C8KVA3_9BACI</name>
<dbReference type="Gene3D" id="1.10.10.60">
    <property type="entry name" value="Homeodomain-like"/>
    <property type="match status" value="1"/>
</dbReference>
<dbReference type="GO" id="GO:0015074">
    <property type="term" value="P:DNA integration"/>
    <property type="evidence" value="ECO:0007669"/>
    <property type="project" value="InterPro"/>
</dbReference>
<dbReference type="GO" id="GO:0004803">
    <property type="term" value="F:transposase activity"/>
    <property type="evidence" value="ECO:0007669"/>
    <property type="project" value="InterPro"/>
</dbReference>
<dbReference type="SUPFAM" id="SSF46689">
    <property type="entry name" value="Homeodomain-like"/>
    <property type="match status" value="1"/>
</dbReference>
<dbReference type="Pfam" id="PF01527">
    <property type="entry name" value="HTH_Tnp_1"/>
    <property type="match status" value="1"/>
</dbReference>
<dbReference type="Proteomes" id="UP000480246">
    <property type="component" value="Unassembled WGS sequence"/>
</dbReference>
<dbReference type="InterPro" id="IPR050900">
    <property type="entry name" value="Transposase_IS3/IS150/IS904"/>
</dbReference>
<accession>A0A7C8KVA3</accession>
<dbReference type="InterPro" id="IPR048020">
    <property type="entry name" value="Transpos_IS3"/>
</dbReference>
<dbReference type="InterPro" id="IPR001584">
    <property type="entry name" value="Integrase_cat-core"/>
</dbReference>
<comment type="function">
    <text evidence="1">Involved in the transposition of the insertion sequence.</text>
</comment>
<dbReference type="GO" id="GO:0003677">
    <property type="term" value="F:DNA binding"/>
    <property type="evidence" value="ECO:0007669"/>
    <property type="project" value="InterPro"/>
</dbReference>
<dbReference type="InterPro" id="IPR009057">
    <property type="entry name" value="Homeodomain-like_sf"/>
</dbReference>
<dbReference type="PROSITE" id="PS50994">
    <property type="entry name" value="INTEGRASE"/>
    <property type="match status" value="1"/>
</dbReference>
<dbReference type="NCBIfam" id="NF033516">
    <property type="entry name" value="transpos_IS3"/>
    <property type="match status" value="1"/>
</dbReference>
<dbReference type="InterPro" id="IPR036397">
    <property type="entry name" value="RNaseH_sf"/>
</dbReference>
<gene>
    <name evidence="3" type="ORF">F9U64_22565</name>
</gene>
<dbReference type="InterPro" id="IPR025948">
    <property type="entry name" value="HTH-like_dom"/>
</dbReference>
<organism evidence="3 4">
    <name type="scientific">Gracilibacillus oryzae</name>
    <dbReference type="NCBI Taxonomy" id="1672701"/>
    <lineage>
        <taxon>Bacteria</taxon>
        <taxon>Bacillati</taxon>
        <taxon>Bacillota</taxon>
        <taxon>Bacilli</taxon>
        <taxon>Bacillales</taxon>
        <taxon>Bacillaceae</taxon>
        <taxon>Gracilibacillus</taxon>
    </lineage>
</organism>
<dbReference type="PANTHER" id="PTHR46889:SF4">
    <property type="entry name" value="TRANSPOSASE INSO FOR INSERTION SEQUENCE ELEMENT IS911B-RELATED"/>
    <property type="match status" value="1"/>
</dbReference>
<dbReference type="AlphaFoldDB" id="A0A7C8KVA3"/>
<evidence type="ECO:0000313" key="4">
    <source>
        <dbReference type="Proteomes" id="UP000480246"/>
    </source>
</evidence>
<evidence type="ECO:0000256" key="1">
    <source>
        <dbReference type="ARBA" id="ARBA00002286"/>
    </source>
</evidence>